<dbReference type="EMBL" id="JAAXKY010000015">
    <property type="protein sequence ID" value="NMH76899.1"/>
    <property type="molecule type" value="Genomic_DNA"/>
</dbReference>
<keyword evidence="7" id="KW-1185">Reference proteome</keyword>
<feature type="short sequence motif" description="DGA/G" evidence="4">
    <location>
        <begin position="163"/>
        <end position="165"/>
    </location>
</feature>
<evidence type="ECO:0000256" key="4">
    <source>
        <dbReference type="PROSITE-ProRule" id="PRU01161"/>
    </source>
</evidence>
<dbReference type="SUPFAM" id="SSF52151">
    <property type="entry name" value="FabD/lysophospholipase-like"/>
    <property type="match status" value="1"/>
</dbReference>
<dbReference type="RefSeq" id="WP_169394974.1">
    <property type="nucleotide sequence ID" value="NZ_BAAAJH010000006.1"/>
</dbReference>
<dbReference type="InterPro" id="IPR050301">
    <property type="entry name" value="NTE"/>
</dbReference>
<dbReference type="PANTHER" id="PTHR14226">
    <property type="entry name" value="NEUROPATHY TARGET ESTERASE/SWISS CHEESE D.MELANOGASTER"/>
    <property type="match status" value="1"/>
</dbReference>
<feature type="domain" description="PNPLA" evidence="5">
    <location>
        <begin position="6"/>
        <end position="176"/>
    </location>
</feature>
<keyword evidence="2 4" id="KW-0442">Lipid degradation</keyword>
<evidence type="ECO:0000256" key="3">
    <source>
        <dbReference type="ARBA" id="ARBA00023098"/>
    </source>
</evidence>
<name>A0ABX1RAJ6_9PSEU</name>
<evidence type="ECO:0000313" key="7">
    <source>
        <dbReference type="Proteomes" id="UP001296706"/>
    </source>
</evidence>
<feature type="short sequence motif" description="GXGXXG" evidence="4">
    <location>
        <begin position="10"/>
        <end position="15"/>
    </location>
</feature>
<keyword evidence="1 4" id="KW-0378">Hydrolase</keyword>
<evidence type="ECO:0000256" key="2">
    <source>
        <dbReference type="ARBA" id="ARBA00022963"/>
    </source>
</evidence>
<sequence length="281" mass="29703">MAGTAIVLGGGGVLGAVQVGMLRALVEAGVRPDLVLGTSVGAINGAVLAALPPADVPDRLTALWSSAEARAVFAAGTIGRLRELARSRVAAHPSTPLRRALTAVLGDRRIEDLPVRFLCCAAGIEQSAEHWFDRGRIVDAVMASAAVPGLLPPAVVEGRHYMDGGLVNSIPLGHAVELGADRIFVLHVGRVDQPLRPPRQPWEVAMVAFEIARRHRYARDLAAVPDGVTVHVLPAGEGAAPRWDSRAALRYRDVGTTAKRIATAYRASVEYLDASLGSDHR</sequence>
<evidence type="ECO:0000256" key="1">
    <source>
        <dbReference type="ARBA" id="ARBA00022801"/>
    </source>
</evidence>
<organism evidence="6 7">
    <name type="scientific">Pseudonocardia xinjiangensis</name>
    <dbReference type="NCBI Taxonomy" id="75289"/>
    <lineage>
        <taxon>Bacteria</taxon>
        <taxon>Bacillati</taxon>
        <taxon>Actinomycetota</taxon>
        <taxon>Actinomycetes</taxon>
        <taxon>Pseudonocardiales</taxon>
        <taxon>Pseudonocardiaceae</taxon>
        <taxon>Pseudonocardia</taxon>
    </lineage>
</organism>
<reference evidence="6 7" key="1">
    <citation type="submission" date="2020-04" db="EMBL/GenBank/DDBJ databases">
        <authorList>
            <person name="Klaysubun C."/>
            <person name="Duangmal K."/>
            <person name="Lipun K."/>
        </authorList>
    </citation>
    <scope>NUCLEOTIDE SEQUENCE [LARGE SCALE GENOMIC DNA]</scope>
    <source>
        <strain evidence="6 7">JCM 11839</strain>
    </source>
</reference>
<feature type="short sequence motif" description="GXSXG" evidence="4">
    <location>
        <begin position="37"/>
        <end position="41"/>
    </location>
</feature>
<comment type="caution">
    <text evidence="6">The sequence shown here is derived from an EMBL/GenBank/DDBJ whole genome shotgun (WGS) entry which is preliminary data.</text>
</comment>
<dbReference type="InterPro" id="IPR002641">
    <property type="entry name" value="PNPLA_dom"/>
</dbReference>
<dbReference type="Proteomes" id="UP001296706">
    <property type="component" value="Unassembled WGS sequence"/>
</dbReference>
<feature type="active site" description="Nucleophile" evidence="4">
    <location>
        <position position="39"/>
    </location>
</feature>
<evidence type="ECO:0000259" key="5">
    <source>
        <dbReference type="PROSITE" id="PS51635"/>
    </source>
</evidence>
<gene>
    <name evidence="6" type="ORF">HF577_07280</name>
</gene>
<protein>
    <submittedName>
        <fullName evidence="6">Patatin-like phospholipase family protein</fullName>
    </submittedName>
</protein>
<accession>A0ABX1RAJ6</accession>
<dbReference type="Gene3D" id="3.40.1090.10">
    <property type="entry name" value="Cytosolic phospholipase A2 catalytic domain"/>
    <property type="match status" value="2"/>
</dbReference>
<dbReference type="PROSITE" id="PS51635">
    <property type="entry name" value="PNPLA"/>
    <property type="match status" value="1"/>
</dbReference>
<dbReference type="Pfam" id="PF01734">
    <property type="entry name" value="Patatin"/>
    <property type="match status" value="1"/>
</dbReference>
<proteinExistence type="predicted"/>
<keyword evidence="3 4" id="KW-0443">Lipid metabolism</keyword>
<evidence type="ECO:0000313" key="6">
    <source>
        <dbReference type="EMBL" id="NMH76899.1"/>
    </source>
</evidence>
<dbReference type="PANTHER" id="PTHR14226:SF57">
    <property type="entry name" value="BLR7027 PROTEIN"/>
    <property type="match status" value="1"/>
</dbReference>
<dbReference type="InterPro" id="IPR016035">
    <property type="entry name" value="Acyl_Trfase/lysoPLipase"/>
</dbReference>
<feature type="active site" description="Proton acceptor" evidence="4">
    <location>
        <position position="163"/>
    </location>
</feature>